<dbReference type="GeneID" id="98141620"/>
<keyword evidence="2" id="KW-0805">Transcription regulation</keyword>
<dbReference type="SUPFAM" id="SSF57701">
    <property type="entry name" value="Zn2/Cys6 DNA-binding domain"/>
    <property type="match status" value="1"/>
</dbReference>
<dbReference type="Proteomes" id="UP001610432">
    <property type="component" value="Unassembled WGS sequence"/>
</dbReference>
<evidence type="ECO:0000256" key="1">
    <source>
        <dbReference type="ARBA" id="ARBA00004123"/>
    </source>
</evidence>
<proteinExistence type="predicted"/>
<sequence>MENVNPISAILPDAEPRLEPTTSDELNKAEAPPKVTTGKAARKRTKTGCLTCRQRRIKCGEEKPICKNCTKSKRECKGYAQRLIFKNPLGVPGIPIPIPTQSLPFPSRYEAEIDFQLNSAGTQGPILAPKPPTNSGLAQQPTPHVLERRATDTYNADSAFAKQFSVPAQTLLPEPPATYRPAGLSDSYHQARQDSVAYADYTVDGRVHSRHAAGDLNAHGREMVDSSRPAQRPQGSVAVPLQESLGQKSGTGQNLSLSPVTPLSPWEYIDEDDDLYDVETDEEAEDQVSMQNLNQLSMVMASANRDEKQPRLFTTYLNEPNLLATYQPTFSSSPLNNPKTARIFLHFINATGPALSIFERHPIDPSTRLSGFIPMAQQGLWTYTLPLKAFEHQALQQAMLALSSLHIAYLQNAPSTVSLKHYQYALRRVGKAVGLPMRRKQLETLAATLLLAYYEVMTADHTKWNNHLAGAAQLIREVDFAGLTRDLRAQRRSRWLERGNAYGSFMDNYMFNNNTSPEDPFAELESSVDGNMVSLMLGRVVNYDQFGQVEEEGTKSRNRRLTRKDIETFRIQCDLYWWFCKQDWIQSIISGGPLFLPFSQWAQSPPRAGLGRRDAIYGTADHLTLLMGRLADFGVRDRKRKIKAAQATGSGWRPDSGFFKFMAQYGPPIPENQAPSQTPFGHPHSAASGPPPGVNPRNGSQASQGSSAGAQPTSGGPPASSPPMYGMVPPAGPRRVPAAFATTASDRDNLHGHNDEDDDVPYEEAESEWEDIFVAFDAFEQSLGPHYMPLPADTTIPIHSPFGLALQYRTHNMGNLWALYYTGRILLLRLHPSMHPAMMAAAGAAARATAIHAQTIGRIAAGIYGPQSRHYGVEGFSPTLGSCLIEVTVPLFFAGVQYMDPEQRRWTTSVLGEISRLTGWKSSDAISRGCERAWMTAAEKGGPPYEAHEERGVRQPPGWTYNTDSNANTERRFVTVRKPPYLSWAMGILSLEDHVYETAG</sequence>
<organism evidence="8 9">
    <name type="scientific">Aspergillus lucknowensis</name>
    <dbReference type="NCBI Taxonomy" id="176173"/>
    <lineage>
        <taxon>Eukaryota</taxon>
        <taxon>Fungi</taxon>
        <taxon>Dikarya</taxon>
        <taxon>Ascomycota</taxon>
        <taxon>Pezizomycotina</taxon>
        <taxon>Eurotiomycetes</taxon>
        <taxon>Eurotiomycetidae</taxon>
        <taxon>Eurotiales</taxon>
        <taxon>Aspergillaceae</taxon>
        <taxon>Aspergillus</taxon>
        <taxon>Aspergillus subgen. Nidulantes</taxon>
    </lineage>
</organism>
<dbReference type="CDD" id="cd00067">
    <property type="entry name" value="GAL4"/>
    <property type="match status" value="1"/>
</dbReference>
<dbReference type="InterPro" id="IPR001138">
    <property type="entry name" value="Zn2Cys6_DnaBD"/>
</dbReference>
<keyword evidence="5" id="KW-0539">Nucleus</keyword>
<evidence type="ECO:0000256" key="2">
    <source>
        <dbReference type="ARBA" id="ARBA00023015"/>
    </source>
</evidence>
<evidence type="ECO:0000256" key="5">
    <source>
        <dbReference type="ARBA" id="ARBA00023242"/>
    </source>
</evidence>
<dbReference type="PROSITE" id="PS00463">
    <property type="entry name" value="ZN2_CY6_FUNGAL_1"/>
    <property type="match status" value="1"/>
</dbReference>
<comment type="caution">
    <text evidence="8">The sequence shown here is derived from an EMBL/GenBank/DDBJ whole genome shotgun (WGS) entry which is preliminary data.</text>
</comment>
<dbReference type="PROSITE" id="PS50048">
    <property type="entry name" value="ZN2_CY6_FUNGAL_2"/>
    <property type="match status" value="1"/>
</dbReference>
<keyword evidence="3" id="KW-0238">DNA-binding</keyword>
<evidence type="ECO:0000256" key="4">
    <source>
        <dbReference type="ARBA" id="ARBA00023163"/>
    </source>
</evidence>
<evidence type="ECO:0000256" key="6">
    <source>
        <dbReference type="SAM" id="MobiDB-lite"/>
    </source>
</evidence>
<feature type="domain" description="Zn(2)-C6 fungal-type" evidence="7">
    <location>
        <begin position="48"/>
        <end position="76"/>
    </location>
</feature>
<dbReference type="RefSeq" id="XP_070891295.1">
    <property type="nucleotide sequence ID" value="XM_071026548.1"/>
</dbReference>
<evidence type="ECO:0000256" key="3">
    <source>
        <dbReference type="ARBA" id="ARBA00023125"/>
    </source>
</evidence>
<feature type="compositionally biased region" description="Basic and acidic residues" evidence="6">
    <location>
        <begin position="745"/>
        <end position="754"/>
    </location>
</feature>
<dbReference type="Gene3D" id="4.10.240.10">
    <property type="entry name" value="Zn(2)-C6 fungal-type DNA-binding domain"/>
    <property type="match status" value="1"/>
</dbReference>
<feature type="region of interest" description="Disordered" evidence="6">
    <location>
        <begin position="941"/>
        <end position="964"/>
    </location>
</feature>
<name>A0ABR4M6U8_9EURO</name>
<gene>
    <name evidence="8" type="ORF">BJX67DRAFT_2754</name>
</gene>
<feature type="region of interest" description="Disordered" evidence="6">
    <location>
        <begin position="217"/>
        <end position="237"/>
    </location>
</feature>
<feature type="region of interest" description="Disordered" evidence="6">
    <location>
        <begin position="663"/>
        <end position="735"/>
    </location>
</feature>
<accession>A0ABR4M6U8</accession>
<evidence type="ECO:0000313" key="8">
    <source>
        <dbReference type="EMBL" id="KAL2872316.1"/>
    </source>
</evidence>
<feature type="region of interest" description="Disordered" evidence="6">
    <location>
        <begin position="1"/>
        <end position="40"/>
    </location>
</feature>
<reference evidence="8 9" key="1">
    <citation type="submission" date="2024-07" db="EMBL/GenBank/DDBJ databases">
        <title>Section-level genome sequencing and comparative genomics of Aspergillus sections Usti and Cavernicolus.</title>
        <authorList>
            <consortium name="Lawrence Berkeley National Laboratory"/>
            <person name="Nybo J.L."/>
            <person name="Vesth T.C."/>
            <person name="Theobald S."/>
            <person name="Frisvad J.C."/>
            <person name="Larsen T.O."/>
            <person name="Kjaerboelling I."/>
            <person name="Rothschild-Mancinelli K."/>
            <person name="Lyhne E.K."/>
            <person name="Kogle M.E."/>
            <person name="Barry K."/>
            <person name="Clum A."/>
            <person name="Na H."/>
            <person name="Ledsgaard L."/>
            <person name="Lin J."/>
            <person name="Lipzen A."/>
            <person name="Kuo A."/>
            <person name="Riley R."/>
            <person name="Mondo S."/>
            <person name="Labutti K."/>
            <person name="Haridas S."/>
            <person name="Pangalinan J."/>
            <person name="Salamov A.A."/>
            <person name="Simmons B.A."/>
            <person name="Magnuson J.K."/>
            <person name="Chen J."/>
            <person name="Drula E."/>
            <person name="Henrissat B."/>
            <person name="Wiebenga A."/>
            <person name="Lubbers R.J."/>
            <person name="Gomes A.C."/>
            <person name="Macurrencykelacurrency M.R."/>
            <person name="Stajich J."/>
            <person name="Grigoriev I.V."/>
            <person name="Mortensen U.H."/>
            <person name="De Vries R.P."/>
            <person name="Baker S.E."/>
            <person name="Andersen M.R."/>
        </authorList>
    </citation>
    <scope>NUCLEOTIDE SEQUENCE [LARGE SCALE GENOMIC DNA]</scope>
    <source>
        <strain evidence="8 9">CBS 449.75</strain>
    </source>
</reference>
<dbReference type="InterPro" id="IPR036864">
    <property type="entry name" value="Zn2-C6_fun-type_DNA-bd_sf"/>
</dbReference>
<comment type="subcellular location">
    <subcellularLocation>
        <location evidence="1">Nucleus</location>
    </subcellularLocation>
</comment>
<keyword evidence="9" id="KW-1185">Reference proteome</keyword>
<dbReference type="InterPro" id="IPR021858">
    <property type="entry name" value="Fun_TF"/>
</dbReference>
<dbReference type="PANTHER" id="PTHR37534">
    <property type="entry name" value="TRANSCRIPTIONAL ACTIVATOR PROTEIN UGA3"/>
    <property type="match status" value="1"/>
</dbReference>
<dbReference type="Pfam" id="PF11951">
    <property type="entry name" value="Fungal_trans_2"/>
    <property type="match status" value="1"/>
</dbReference>
<feature type="region of interest" description="Disordered" evidence="6">
    <location>
        <begin position="744"/>
        <end position="763"/>
    </location>
</feature>
<keyword evidence="4" id="KW-0804">Transcription</keyword>
<dbReference type="Pfam" id="PF00172">
    <property type="entry name" value="Zn_clus"/>
    <property type="match status" value="1"/>
</dbReference>
<evidence type="ECO:0000259" key="7">
    <source>
        <dbReference type="PROSITE" id="PS50048"/>
    </source>
</evidence>
<dbReference type="EMBL" id="JBFXLQ010000001">
    <property type="protein sequence ID" value="KAL2872316.1"/>
    <property type="molecule type" value="Genomic_DNA"/>
</dbReference>
<feature type="compositionally biased region" description="Low complexity" evidence="6">
    <location>
        <begin position="699"/>
        <end position="718"/>
    </location>
</feature>
<evidence type="ECO:0000313" key="9">
    <source>
        <dbReference type="Proteomes" id="UP001610432"/>
    </source>
</evidence>
<protein>
    <recommendedName>
        <fullName evidence="7">Zn(2)-C6 fungal-type domain-containing protein</fullName>
    </recommendedName>
</protein>
<dbReference type="SMART" id="SM00066">
    <property type="entry name" value="GAL4"/>
    <property type="match status" value="1"/>
</dbReference>
<dbReference type="PANTHER" id="PTHR37534:SF23">
    <property type="entry name" value="ZN(II)2CYS6 TRANSCRIPTION FACTOR (EUROFUNG)"/>
    <property type="match status" value="1"/>
</dbReference>